<accession>A0ABD0YPL0</accession>
<proteinExistence type="predicted"/>
<dbReference type="AlphaFoldDB" id="A0ABD0YPL0"/>
<dbReference type="EMBL" id="JBFDAA010000009">
    <property type="protein sequence ID" value="KAL1129177.1"/>
    <property type="molecule type" value="Genomic_DNA"/>
</dbReference>
<feature type="region of interest" description="Disordered" evidence="1">
    <location>
        <begin position="85"/>
        <end position="112"/>
    </location>
</feature>
<gene>
    <name evidence="2" type="ORF">AAG570_013707</name>
</gene>
<evidence type="ECO:0000256" key="1">
    <source>
        <dbReference type="SAM" id="MobiDB-lite"/>
    </source>
</evidence>
<reference evidence="2 3" key="1">
    <citation type="submission" date="2024-07" db="EMBL/GenBank/DDBJ databases">
        <title>Chromosome-level genome assembly of the water stick insect Ranatra chinensis (Heteroptera: Nepidae).</title>
        <authorList>
            <person name="Liu X."/>
        </authorList>
    </citation>
    <scope>NUCLEOTIDE SEQUENCE [LARGE SCALE GENOMIC DNA]</scope>
    <source>
        <strain evidence="2">Cailab_2021Rc</strain>
        <tissue evidence="2">Muscle</tissue>
    </source>
</reference>
<comment type="caution">
    <text evidence="2">The sequence shown here is derived from an EMBL/GenBank/DDBJ whole genome shotgun (WGS) entry which is preliminary data.</text>
</comment>
<dbReference type="Proteomes" id="UP001558652">
    <property type="component" value="Unassembled WGS sequence"/>
</dbReference>
<evidence type="ECO:0000313" key="3">
    <source>
        <dbReference type="Proteomes" id="UP001558652"/>
    </source>
</evidence>
<name>A0ABD0YPL0_9HEMI</name>
<sequence length="384" mass="44177">MIPEYQFGFQREDNAIPPAVHRSVREAMRGEVTFVIFIVDADPVEGHLSRKNAEKHHRKNSNEFLVATSEYRNDHRIRSQAHRIRRATNKKGVRSISDDSEPLTGGEFPQGRKCQDKNVERFKNYDLFTEFDDGAERETEMGARSMENDPSLMTKEVVPRGCKYECQISESLKTRERAPEFDDSAKRKTKRRGLIRTDNYKPETVETGEEPIEVKIKNDDPHEGNRKALENGVQFTIDEDTELQGCNQKEPQKIFYLLIPAMPNPLSRDLDGMAEMKDKPKLESFVHSQPVTSRPVRSNTETTTRQNLAKNVNQKITYAATTSTSLTLSPVVTDPSMSEEDLYLWLQKHRLDWAQLLNDSQLEAIRNVRPVFRTQLCPVHNNCV</sequence>
<evidence type="ECO:0000313" key="2">
    <source>
        <dbReference type="EMBL" id="KAL1129177.1"/>
    </source>
</evidence>
<protein>
    <submittedName>
        <fullName evidence="2">Uncharacterized protein</fullName>
    </submittedName>
</protein>
<keyword evidence="3" id="KW-1185">Reference proteome</keyword>
<organism evidence="2 3">
    <name type="scientific">Ranatra chinensis</name>
    <dbReference type="NCBI Taxonomy" id="642074"/>
    <lineage>
        <taxon>Eukaryota</taxon>
        <taxon>Metazoa</taxon>
        <taxon>Ecdysozoa</taxon>
        <taxon>Arthropoda</taxon>
        <taxon>Hexapoda</taxon>
        <taxon>Insecta</taxon>
        <taxon>Pterygota</taxon>
        <taxon>Neoptera</taxon>
        <taxon>Paraneoptera</taxon>
        <taxon>Hemiptera</taxon>
        <taxon>Heteroptera</taxon>
        <taxon>Panheteroptera</taxon>
        <taxon>Nepomorpha</taxon>
        <taxon>Nepidae</taxon>
        <taxon>Ranatrinae</taxon>
        <taxon>Ranatra</taxon>
    </lineage>
</organism>